<evidence type="ECO:0000313" key="2">
    <source>
        <dbReference type="EMBL" id="TMS39546.1"/>
    </source>
</evidence>
<sequence>MIDQLDWMESSRADATLKIQDLKINIAYPDMVKNLSSGALDNYYKKLIFADKASYYDMLVTLDKFNQYIMLSQLTAPQVNRIDFLGAPATVNAWYQPELNSITVPAGILVEPYYNVDWPASMNFGAMGTITGHELTHGFDDQGIQYDHVGRAILSGSWMTADSKTHFDAMAKEIVDEYGSFCFKNDAGNVTACLNGPNTQGENIADNGGIHSAYRAYRLHSNLNGPDPRLDDLILREFNHDQLFFLSFAQVWCQAPPTFDKIYKQILTDVHSPSRERVFGTLQNFPAFRTAFSCPVQDGTYAPSKHAYVWVPDPNNV</sequence>
<feature type="domain" description="Peptidase M13 C-terminal" evidence="1">
    <location>
        <begin position="92"/>
        <end position="302"/>
    </location>
</feature>
<dbReference type="OrthoDB" id="6475849at2759"/>
<dbReference type="PANTHER" id="PTHR11733">
    <property type="entry name" value="ZINC METALLOPROTEASE FAMILY M13 NEPRILYSIN-RELATED"/>
    <property type="match status" value="1"/>
</dbReference>
<dbReference type="PRINTS" id="PR00786">
    <property type="entry name" value="NEPRILYSIN"/>
</dbReference>
<dbReference type="GO" id="GO:0004222">
    <property type="term" value="F:metalloendopeptidase activity"/>
    <property type="evidence" value="ECO:0007669"/>
    <property type="project" value="InterPro"/>
</dbReference>
<organism evidence="2 3">
    <name type="scientific">Steinernema carpocapsae</name>
    <name type="common">Entomopathogenic nematode</name>
    <dbReference type="NCBI Taxonomy" id="34508"/>
    <lineage>
        <taxon>Eukaryota</taxon>
        <taxon>Metazoa</taxon>
        <taxon>Ecdysozoa</taxon>
        <taxon>Nematoda</taxon>
        <taxon>Chromadorea</taxon>
        <taxon>Rhabditida</taxon>
        <taxon>Tylenchina</taxon>
        <taxon>Panagrolaimomorpha</taxon>
        <taxon>Strongyloidoidea</taxon>
        <taxon>Steinernematidae</taxon>
        <taxon>Steinernema</taxon>
    </lineage>
</organism>
<dbReference type="AlphaFoldDB" id="A0A4U8V0Y2"/>
<dbReference type="InterPro" id="IPR024079">
    <property type="entry name" value="MetalloPept_cat_dom_sf"/>
</dbReference>
<reference evidence="2 3" key="1">
    <citation type="journal article" date="2015" name="Genome Biol.">
        <title>Comparative genomics of Steinernema reveals deeply conserved gene regulatory networks.</title>
        <authorList>
            <person name="Dillman A.R."/>
            <person name="Macchietto M."/>
            <person name="Porter C.F."/>
            <person name="Rogers A."/>
            <person name="Williams B."/>
            <person name="Antoshechkin I."/>
            <person name="Lee M.M."/>
            <person name="Goodwin Z."/>
            <person name="Lu X."/>
            <person name="Lewis E.E."/>
            <person name="Goodrich-Blair H."/>
            <person name="Stock S.P."/>
            <person name="Adams B.J."/>
            <person name="Sternberg P.W."/>
            <person name="Mortazavi A."/>
        </authorList>
    </citation>
    <scope>NUCLEOTIDE SEQUENCE [LARGE SCALE GENOMIC DNA]</scope>
    <source>
        <strain evidence="2 3">ALL</strain>
    </source>
</reference>
<keyword evidence="3" id="KW-1185">Reference proteome</keyword>
<dbReference type="InterPro" id="IPR000718">
    <property type="entry name" value="Peptidase_M13"/>
</dbReference>
<name>A0A4U8V0Y2_STECR</name>
<dbReference type="Proteomes" id="UP000298663">
    <property type="component" value="Unassembled WGS sequence"/>
</dbReference>
<evidence type="ECO:0000313" key="3">
    <source>
        <dbReference type="Proteomes" id="UP000298663"/>
    </source>
</evidence>
<reference evidence="2 3" key="2">
    <citation type="journal article" date="2019" name="G3 (Bethesda)">
        <title>Hybrid Assembly of the Genome of the Entomopathogenic Nematode Steinernema carpocapsae Identifies the X-Chromosome.</title>
        <authorList>
            <person name="Serra L."/>
            <person name="Macchietto M."/>
            <person name="Macias-Munoz A."/>
            <person name="McGill C.J."/>
            <person name="Rodriguez I.M."/>
            <person name="Rodriguez B."/>
            <person name="Murad R."/>
            <person name="Mortazavi A."/>
        </authorList>
    </citation>
    <scope>NUCLEOTIDE SEQUENCE [LARGE SCALE GENOMIC DNA]</scope>
    <source>
        <strain evidence="2 3">ALL</strain>
    </source>
</reference>
<protein>
    <recommendedName>
        <fullName evidence="1">Peptidase M13 C-terminal domain-containing protein</fullName>
    </recommendedName>
</protein>
<dbReference type="Pfam" id="PF01431">
    <property type="entry name" value="Peptidase_M13"/>
    <property type="match status" value="1"/>
</dbReference>
<dbReference type="PANTHER" id="PTHR11733:SF240">
    <property type="entry name" value="GH14155P-RELATED"/>
    <property type="match status" value="1"/>
</dbReference>
<dbReference type="STRING" id="34508.A0A4U8V0Y2"/>
<dbReference type="EMBL" id="AZBU02000001">
    <property type="protein sequence ID" value="TMS39546.1"/>
    <property type="molecule type" value="Genomic_DNA"/>
</dbReference>
<comment type="caution">
    <text evidence="2">The sequence shown here is derived from an EMBL/GenBank/DDBJ whole genome shotgun (WGS) entry which is preliminary data.</text>
</comment>
<gene>
    <name evidence="2" type="ORF">L596_006052</name>
</gene>
<dbReference type="Gene3D" id="3.40.390.10">
    <property type="entry name" value="Collagenase (Catalytic Domain)"/>
    <property type="match status" value="1"/>
</dbReference>
<dbReference type="CDD" id="cd08662">
    <property type="entry name" value="M13"/>
    <property type="match status" value="1"/>
</dbReference>
<dbReference type="InterPro" id="IPR018497">
    <property type="entry name" value="Peptidase_M13_C"/>
</dbReference>
<proteinExistence type="predicted"/>
<dbReference type="PROSITE" id="PS51885">
    <property type="entry name" value="NEPRILYSIN"/>
    <property type="match status" value="1"/>
</dbReference>
<dbReference type="SUPFAM" id="SSF55486">
    <property type="entry name" value="Metalloproteases ('zincins'), catalytic domain"/>
    <property type="match status" value="1"/>
</dbReference>
<dbReference type="InterPro" id="IPR042089">
    <property type="entry name" value="Peptidase_M13_dom_2"/>
</dbReference>
<dbReference type="GO" id="GO:0005886">
    <property type="term" value="C:plasma membrane"/>
    <property type="evidence" value="ECO:0007669"/>
    <property type="project" value="TreeGrafter"/>
</dbReference>
<dbReference type="GO" id="GO:0016485">
    <property type="term" value="P:protein processing"/>
    <property type="evidence" value="ECO:0007669"/>
    <property type="project" value="TreeGrafter"/>
</dbReference>
<dbReference type="Gene3D" id="1.10.1380.10">
    <property type="entry name" value="Neutral endopeptidase , domain2"/>
    <property type="match status" value="1"/>
</dbReference>
<evidence type="ECO:0000259" key="1">
    <source>
        <dbReference type="Pfam" id="PF01431"/>
    </source>
</evidence>
<accession>A0A4U8V0Y2</accession>